<keyword evidence="3" id="KW-0479">Metal-binding</keyword>
<dbReference type="SUPFAM" id="SSF101478">
    <property type="entry name" value="ADP-ribosylglycohydrolase"/>
    <property type="match status" value="1"/>
</dbReference>
<feature type="binding site" evidence="3">
    <location>
        <position position="289"/>
    </location>
    <ligand>
        <name>Mg(2+)</name>
        <dbReference type="ChEBI" id="CHEBI:18420"/>
        <label>1</label>
    </ligand>
</feature>
<keyword evidence="3" id="KW-0460">Magnesium</keyword>
<dbReference type="EMBL" id="BMWS01000001">
    <property type="protein sequence ID" value="GGX02755.1"/>
    <property type="molecule type" value="Genomic_DNA"/>
</dbReference>
<organism evidence="4 5">
    <name type="scientific">Aquimarina muelleri</name>
    <dbReference type="NCBI Taxonomy" id="279356"/>
    <lineage>
        <taxon>Bacteria</taxon>
        <taxon>Pseudomonadati</taxon>
        <taxon>Bacteroidota</taxon>
        <taxon>Flavobacteriia</taxon>
        <taxon>Flavobacteriales</taxon>
        <taxon>Flavobacteriaceae</taxon>
        <taxon>Aquimarina</taxon>
    </lineage>
</organism>
<protein>
    <recommendedName>
        <fullName evidence="6">ADP-ribosylglycohydrolase</fullName>
    </recommendedName>
</protein>
<evidence type="ECO:0000313" key="5">
    <source>
        <dbReference type="Proteomes" id="UP000601108"/>
    </source>
</evidence>
<comment type="similarity">
    <text evidence="1">Belongs to the ADP-ribosylglycohydrolase family.</text>
</comment>
<dbReference type="PANTHER" id="PTHR16222:SF24">
    <property type="entry name" value="ADP-RIBOSYLHYDROLASE ARH3"/>
    <property type="match status" value="1"/>
</dbReference>
<dbReference type="GO" id="GO:0046872">
    <property type="term" value="F:metal ion binding"/>
    <property type="evidence" value="ECO:0007669"/>
    <property type="project" value="UniProtKB-KW"/>
</dbReference>
<evidence type="ECO:0000256" key="1">
    <source>
        <dbReference type="ARBA" id="ARBA00010702"/>
    </source>
</evidence>
<dbReference type="Pfam" id="PF03747">
    <property type="entry name" value="ADP_ribosyl_GH"/>
    <property type="match status" value="1"/>
</dbReference>
<evidence type="ECO:0008006" key="6">
    <source>
        <dbReference type="Google" id="ProtNLM"/>
    </source>
</evidence>
<comment type="cofactor">
    <cofactor evidence="3">
        <name>Mg(2+)</name>
        <dbReference type="ChEBI" id="CHEBI:18420"/>
    </cofactor>
    <text evidence="3">Binds 2 magnesium ions per subunit.</text>
</comment>
<sequence>MIIKDILIGLAIGDAFGAGVEFQDRNWIRKNVDFTTFVNVRNQIVVAKDKKEIFTKNYTPWDYTDDTEMTIGVLKALMSKDTFTEELLIKKWKEEYEKGIREKGFGRNGHGSMSWYYSGDKTIEEVRDFQRTRSNPGNAPAMRSLPLGLITENKINEYAAINANATHPNINAVISSQCIARATEFICIKKEDPKKVIKYCIDTIPLNKEYKTYLKDIDHLGKYEDFTDKDFVRLCGSQPIEKPYFLSGIYGMPSDSKYTAGCVLYILKESINAIDALQKSVYLGGDVDSVASITTGIMSGKTGLLSIPEFMIESVEGIEYVTEIAKDFNTYLNQIGIKTDQKTLI</sequence>
<feature type="binding site" evidence="3">
    <location>
        <position position="66"/>
    </location>
    <ligand>
        <name>Mg(2+)</name>
        <dbReference type="ChEBI" id="CHEBI:18420"/>
        <label>1</label>
    </ligand>
</feature>
<evidence type="ECO:0000256" key="3">
    <source>
        <dbReference type="PIRSR" id="PIRSR605502-1"/>
    </source>
</evidence>
<keyword evidence="2" id="KW-0378">Hydrolase</keyword>
<feature type="binding site" evidence="3">
    <location>
        <position position="286"/>
    </location>
    <ligand>
        <name>Mg(2+)</name>
        <dbReference type="ChEBI" id="CHEBI:18420"/>
        <label>1</label>
    </ligand>
</feature>
<dbReference type="InterPro" id="IPR005502">
    <property type="entry name" value="Ribosyl_crysJ1"/>
</dbReference>
<feature type="binding site" evidence="3">
    <location>
        <position position="64"/>
    </location>
    <ligand>
        <name>Mg(2+)</name>
        <dbReference type="ChEBI" id="CHEBI:18420"/>
        <label>1</label>
    </ligand>
</feature>
<comment type="caution">
    <text evidence="4">The sequence shown here is derived from an EMBL/GenBank/DDBJ whole genome shotgun (WGS) entry which is preliminary data.</text>
</comment>
<evidence type="ECO:0000256" key="2">
    <source>
        <dbReference type="ARBA" id="ARBA00022801"/>
    </source>
</evidence>
<dbReference type="RefSeq" id="WP_051316732.1">
    <property type="nucleotide sequence ID" value="NZ_BMWS01000001.1"/>
</dbReference>
<dbReference type="Proteomes" id="UP000601108">
    <property type="component" value="Unassembled WGS sequence"/>
</dbReference>
<reference evidence="4 5" key="1">
    <citation type="journal article" date="2014" name="Int. J. Syst. Evol. Microbiol.">
        <title>Complete genome sequence of Corynebacterium casei LMG S-19264T (=DSM 44701T), isolated from a smear-ripened cheese.</title>
        <authorList>
            <consortium name="US DOE Joint Genome Institute (JGI-PGF)"/>
            <person name="Walter F."/>
            <person name="Albersmeier A."/>
            <person name="Kalinowski J."/>
            <person name="Ruckert C."/>
        </authorList>
    </citation>
    <scope>NUCLEOTIDE SEQUENCE [LARGE SCALE GENOMIC DNA]</scope>
    <source>
        <strain evidence="4 5">KCTC 12285</strain>
    </source>
</reference>
<dbReference type="InterPro" id="IPR036705">
    <property type="entry name" value="Ribosyl_crysJ1_sf"/>
</dbReference>
<feature type="binding site" evidence="3">
    <location>
        <position position="288"/>
    </location>
    <ligand>
        <name>Mg(2+)</name>
        <dbReference type="ChEBI" id="CHEBI:18420"/>
        <label>1</label>
    </ligand>
</feature>
<dbReference type="GO" id="GO:0016787">
    <property type="term" value="F:hydrolase activity"/>
    <property type="evidence" value="ECO:0007669"/>
    <property type="project" value="UniProtKB-KW"/>
</dbReference>
<dbReference type="PANTHER" id="PTHR16222">
    <property type="entry name" value="ADP-RIBOSYLGLYCOHYDROLASE"/>
    <property type="match status" value="1"/>
</dbReference>
<evidence type="ECO:0000313" key="4">
    <source>
        <dbReference type="EMBL" id="GGX02755.1"/>
    </source>
</evidence>
<dbReference type="Gene3D" id="1.10.4080.10">
    <property type="entry name" value="ADP-ribosylation/Crystallin J1"/>
    <property type="match status" value="1"/>
</dbReference>
<gene>
    <name evidence="4" type="ORF">GCM10007384_00610</name>
</gene>
<name>A0A918N1I4_9FLAO</name>
<proteinExistence type="inferred from homology"/>
<keyword evidence="5" id="KW-1185">Reference proteome</keyword>
<feature type="binding site" evidence="3">
    <location>
        <position position="65"/>
    </location>
    <ligand>
        <name>Mg(2+)</name>
        <dbReference type="ChEBI" id="CHEBI:18420"/>
        <label>1</label>
    </ligand>
</feature>
<dbReference type="InterPro" id="IPR050792">
    <property type="entry name" value="ADP-ribosylglycohydrolase"/>
</dbReference>
<dbReference type="AlphaFoldDB" id="A0A918N1I4"/>
<accession>A0A918N1I4</accession>